<keyword evidence="8 9" id="KW-0472">Membrane</keyword>
<proteinExistence type="predicted"/>
<dbReference type="InterPro" id="IPR036640">
    <property type="entry name" value="ABC1_TM_sf"/>
</dbReference>
<name>A0A1E7LBB5_9ACTN</name>
<sequence length="583" mass="62271">MLIRLLYACVRPYRGRTVLLLVLQVVQTVATLMLPTLNAAVVDEGVAKGDSDYIVRTGMIMLALAAVQIVGAGIAAVLSSRITAALGRDLRSRIFRHVMRLSATEMARFGTSSLSTRTVNDVVQIQRLALTVADVAVSAVIMSVGGLLLGLYQDTGLGLLLIGLVAVIGLCLSVLLRRLGPPYAAMQRCVDMLTRLLREQISGVRVIRAFVRDGHERRRFGEANDELFRVSLRVGRIMATIPVTLMVFMNVLTVALVWFAGLRIEDGAMRLGALNAVLGYLTLIIISIIVVSFVFTEAPRARASAARIEDVLRTPTSVPQPEIPVDPWMTTGHIDLRSATFGYPGAQTPVLKDVELSAGPGETVAVLGGTGSGKTTLLSLVLRLNDVTSGSVSVSGVNVREMEPDVLARSIGFVPQRPYLFSGTVASNLRYGNPRATDEELWHALDVAQGTEFVERMADGLDSPISQGGSNISGGQRQRLAIARAVLGRPLIYLLDDCFSALDQGTEAALRAALEKELAAATVLLVTQRIGSVQGADRIVVLDGGRVVGTGTHEELLRGSATYQEMAASQSAPWEVPGALADA</sequence>
<dbReference type="SUPFAM" id="SSF52540">
    <property type="entry name" value="P-loop containing nucleoside triphosphate hydrolases"/>
    <property type="match status" value="1"/>
</dbReference>
<evidence type="ECO:0000256" key="5">
    <source>
        <dbReference type="ARBA" id="ARBA00022741"/>
    </source>
</evidence>
<keyword evidence="7 9" id="KW-1133">Transmembrane helix</keyword>
<accession>A0A1E7LBB5</accession>
<feature type="transmembrane region" description="Helical" evidence="9">
    <location>
        <begin position="20"/>
        <end position="41"/>
    </location>
</feature>
<evidence type="ECO:0000256" key="9">
    <source>
        <dbReference type="SAM" id="Phobius"/>
    </source>
</evidence>
<keyword evidence="6 12" id="KW-0067">ATP-binding</keyword>
<dbReference type="PANTHER" id="PTHR43394:SF1">
    <property type="entry name" value="ATP-BINDING CASSETTE SUB-FAMILY B MEMBER 10, MITOCHONDRIAL"/>
    <property type="match status" value="1"/>
</dbReference>
<comment type="caution">
    <text evidence="12">The sequence shown here is derived from an EMBL/GenBank/DDBJ whole genome shotgun (WGS) entry which is preliminary data.</text>
</comment>
<dbReference type="GO" id="GO:0005886">
    <property type="term" value="C:plasma membrane"/>
    <property type="evidence" value="ECO:0007669"/>
    <property type="project" value="UniProtKB-SubCell"/>
</dbReference>
<evidence type="ECO:0000256" key="8">
    <source>
        <dbReference type="ARBA" id="ARBA00023136"/>
    </source>
</evidence>
<dbReference type="GO" id="GO:0005524">
    <property type="term" value="F:ATP binding"/>
    <property type="evidence" value="ECO:0007669"/>
    <property type="project" value="UniProtKB-KW"/>
</dbReference>
<dbReference type="Gene3D" id="3.40.50.300">
    <property type="entry name" value="P-loop containing nucleotide triphosphate hydrolases"/>
    <property type="match status" value="1"/>
</dbReference>
<dbReference type="PATRIC" id="fig|518642.10.peg.5750"/>
<keyword evidence="4 9" id="KW-0812">Transmembrane</keyword>
<evidence type="ECO:0000313" key="13">
    <source>
        <dbReference type="Proteomes" id="UP000176005"/>
    </source>
</evidence>
<keyword evidence="5" id="KW-0547">Nucleotide-binding</keyword>
<feature type="transmembrane region" description="Helical" evidence="9">
    <location>
        <begin position="53"/>
        <end position="78"/>
    </location>
</feature>
<dbReference type="InterPro" id="IPR011527">
    <property type="entry name" value="ABC1_TM_dom"/>
</dbReference>
<keyword evidence="2" id="KW-0813">Transport</keyword>
<dbReference type="InterPro" id="IPR003593">
    <property type="entry name" value="AAA+_ATPase"/>
</dbReference>
<evidence type="ECO:0000256" key="2">
    <source>
        <dbReference type="ARBA" id="ARBA00022448"/>
    </source>
</evidence>
<feature type="transmembrane region" description="Helical" evidence="9">
    <location>
        <begin position="128"/>
        <end position="151"/>
    </location>
</feature>
<evidence type="ECO:0000256" key="4">
    <source>
        <dbReference type="ARBA" id="ARBA00022692"/>
    </source>
</evidence>
<dbReference type="SUPFAM" id="SSF90123">
    <property type="entry name" value="ABC transporter transmembrane region"/>
    <property type="match status" value="1"/>
</dbReference>
<gene>
    <name evidence="12" type="ORF">AN218_03485</name>
</gene>
<dbReference type="InterPro" id="IPR039421">
    <property type="entry name" value="Type_1_exporter"/>
</dbReference>
<dbReference type="EMBL" id="LJGW01000068">
    <property type="protein sequence ID" value="OEV13440.1"/>
    <property type="molecule type" value="Genomic_DNA"/>
</dbReference>
<dbReference type="GO" id="GO:0015421">
    <property type="term" value="F:ABC-type oligopeptide transporter activity"/>
    <property type="evidence" value="ECO:0007669"/>
    <property type="project" value="TreeGrafter"/>
</dbReference>
<dbReference type="PROSITE" id="PS50893">
    <property type="entry name" value="ABC_TRANSPORTER_2"/>
    <property type="match status" value="1"/>
</dbReference>
<keyword evidence="13" id="KW-1185">Reference proteome</keyword>
<dbReference type="CDD" id="cd18548">
    <property type="entry name" value="ABC_6TM_Tm287_like"/>
    <property type="match status" value="1"/>
</dbReference>
<dbReference type="AlphaFoldDB" id="A0A1E7LBB5"/>
<dbReference type="InterPro" id="IPR003439">
    <property type="entry name" value="ABC_transporter-like_ATP-bd"/>
</dbReference>
<reference evidence="12 13" key="1">
    <citation type="journal article" date="2016" name="Front. Microbiol.">
        <title>Comparative Genomics Analysis of Streptomyces Species Reveals Their Adaptation to the Marine Environment and Their Diversity at the Genomic Level.</title>
        <authorList>
            <person name="Tian X."/>
            <person name="Zhang Z."/>
            <person name="Yang T."/>
            <person name="Chen M."/>
            <person name="Li J."/>
            <person name="Chen F."/>
            <person name="Yang J."/>
            <person name="Li W."/>
            <person name="Zhang B."/>
            <person name="Zhang Z."/>
            <person name="Wu J."/>
            <person name="Zhang C."/>
            <person name="Long L."/>
            <person name="Xiao J."/>
        </authorList>
    </citation>
    <scope>NUCLEOTIDE SEQUENCE [LARGE SCALE GENOMIC DNA]</scope>
    <source>
        <strain evidence="12 13">SCSIO 10429</strain>
    </source>
</reference>
<evidence type="ECO:0000259" key="11">
    <source>
        <dbReference type="PROSITE" id="PS50929"/>
    </source>
</evidence>
<dbReference type="RefSeq" id="WP_070015144.1">
    <property type="nucleotide sequence ID" value="NZ_LJGW01000068.1"/>
</dbReference>
<feature type="domain" description="ABC transporter" evidence="10">
    <location>
        <begin position="334"/>
        <end position="569"/>
    </location>
</feature>
<organism evidence="12 13">
    <name type="scientific">Streptomyces nanshensis</name>
    <dbReference type="NCBI Taxonomy" id="518642"/>
    <lineage>
        <taxon>Bacteria</taxon>
        <taxon>Bacillati</taxon>
        <taxon>Actinomycetota</taxon>
        <taxon>Actinomycetes</taxon>
        <taxon>Kitasatosporales</taxon>
        <taxon>Streptomycetaceae</taxon>
        <taxon>Streptomyces</taxon>
    </lineage>
</organism>
<dbReference type="Pfam" id="PF00664">
    <property type="entry name" value="ABC_membrane"/>
    <property type="match status" value="1"/>
</dbReference>
<evidence type="ECO:0000313" key="12">
    <source>
        <dbReference type="EMBL" id="OEV13440.1"/>
    </source>
</evidence>
<protein>
    <submittedName>
        <fullName evidence="12">Multidrug ABC transporter ATP-binding protein</fullName>
    </submittedName>
</protein>
<dbReference type="PROSITE" id="PS50929">
    <property type="entry name" value="ABC_TM1F"/>
    <property type="match status" value="1"/>
</dbReference>
<evidence type="ECO:0000256" key="3">
    <source>
        <dbReference type="ARBA" id="ARBA00022475"/>
    </source>
</evidence>
<feature type="domain" description="ABC transmembrane type-1" evidence="11">
    <location>
        <begin position="18"/>
        <end position="300"/>
    </location>
</feature>
<dbReference type="PANTHER" id="PTHR43394">
    <property type="entry name" value="ATP-DEPENDENT PERMEASE MDL1, MITOCHONDRIAL"/>
    <property type="match status" value="1"/>
</dbReference>
<feature type="transmembrane region" description="Helical" evidence="9">
    <location>
        <begin position="157"/>
        <end position="176"/>
    </location>
</feature>
<dbReference type="GO" id="GO:0016887">
    <property type="term" value="F:ATP hydrolysis activity"/>
    <property type="evidence" value="ECO:0007669"/>
    <property type="project" value="InterPro"/>
</dbReference>
<evidence type="ECO:0000256" key="1">
    <source>
        <dbReference type="ARBA" id="ARBA00004651"/>
    </source>
</evidence>
<comment type="subcellular location">
    <subcellularLocation>
        <location evidence="1">Cell membrane</location>
        <topology evidence="1">Multi-pass membrane protein</topology>
    </subcellularLocation>
</comment>
<feature type="transmembrane region" description="Helical" evidence="9">
    <location>
        <begin position="273"/>
        <end position="295"/>
    </location>
</feature>
<dbReference type="PROSITE" id="PS00211">
    <property type="entry name" value="ABC_TRANSPORTER_1"/>
    <property type="match status" value="1"/>
</dbReference>
<dbReference type="SMART" id="SM00382">
    <property type="entry name" value="AAA"/>
    <property type="match status" value="1"/>
</dbReference>
<feature type="transmembrane region" description="Helical" evidence="9">
    <location>
        <begin position="237"/>
        <end position="261"/>
    </location>
</feature>
<dbReference type="Proteomes" id="UP000176005">
    <property type="component" value="Unassembled WGS sequence"/>
</dbReference>
<keyword evidence="3" id="KW-1003">Cell membrane</keyword>
<dbReference type="Gene3D" id="1.20.1560.10">
    <property type="entry name" value="ABC transporter type 1, transmembrane domain"/>
    <property type="match status" value="1"/>
</dbReference>
<dbReference type="InterPro" id="IPR027417">
    <property type="entry name" value="P-loop_NTPase"/>
</dbReference>
<evidence type="ECO:0000259" key="10">
    <source>
        <dbReference type="PROSITE" id="PS50893"/>
    </source>
</evidence>
<evidence type="ECO:0000256" key="6">
    <source>
        <dbReference type="ARBA" id="ARBA00022840"/>
    </source>
</evidence>
<dbReference type="Pfam" id="PF00005">
    <property type="entry name" value="ABC_tran"/>
    <property type="match status" value="1"/>
</dbReference>
<dbReference type="FunFam" id="3.40.50.300:FF:000854">
    <property type="entry name" value="Multidrug ABC transporter ATP-binding protein"/>
    <property type="match status" value="1"/>
</dbReference>
<evidence type="ECO:0000256" key="7">
    <source>
        <dbReference type="ARBA" id="ARBA00022989"/>
    </source>
</evidence>
<dbReference type="InterPro" id="IPR017871">
    <property type="entry name" value="ABC_transporter-like_CS"/>
</dbReference>